<keyword evidence="9" id="KW-0007">Acetylation</keyword>
<dbReference type="InterPro" id="IPR035624">
    <property type="entry name" value="AGGF1_OCRE"/>
</dbReference>
<feature type="compositionally biased region" description="Basic residues" evidence="15">
    <location>
        <begin position="252"/>
        <end position="264"/>
    </location>
</feature>
<comment type="function">
    <text evidence="11">Promotes angiogenesis and the proliferation of endothelial cells. Able to bind to endothelial cells and promote cell proliferation, suggesting that it may act in an autocrine fashion.</text>
</comment>
<dbReference type="FunFam" id="2.60.200.20:FF:000016">
    <property type="entry name" value="Angiogenic factor with G patch and FHA domains 1"/>
    <property type="match status" value="1"/>
</dbReference>
<dbReference type="PANTHER" id="PTHR23106">
    <property type="entry name" value="ANGIOGENIC FACTOR WITH G PATCH AND FHA DOMAINS 1"/>
    <property type="match status" value="1"/>
</dbReference>
<evidence type="ECO:0000259" key="16">
    <source>
        <dbReference type="PROSITE" id="PS50006"/>
    </source>
</evidence>
<reference evidence="18" key="2">
    <citation type="submission" date="2025-08" db="UniProtKB">
        <authorList>
            <consortium name="Ensembl"/>
        </authorList>
    </citation>
    <scope>IDENTIFICATION</scope>
</reference>
<evidence type="ECO:0000256" key="6">
    <source>
        <dbReference type="ARBA" id="ARBA00022553"/>
    </source>
</evidence>
<sequence length="745" mass="84275">MEKEDGENEKDSEVTELRLRVDSLKQELKECRAELVKLQKQLSQSERLQRSTESYNEDLRKQVDQLSAEIHERKKKEKDRVNSETQTEEHVWTETDYYNYYYGDYYQNPEAAETQGSVVTAAEDVAAAGETTVASTDNNEAAAEVSDQPDSTAEVKTEEGDATSIADMLRATAEEAMTQTGFVFDETTGMYYDHSTGFYYDSASQLYYDANTGIYYYFDAESGRYQFHYRIEVSAAQTGAELSQDQSTTERKGRKSKKMVKKTSHHNDKEPMSDNVKLEEEEMEWVEKATTKRTNESRKQKRRSHSPDDAPRRKDSSKDREGRDKSSSKRKKHKNGSTYDKSRSKKKRKKSKSEKHKRKKRSVSRSDSSEGNSEPEEGEITESEKEEWDSTSSSSLSSDSPFEENQELEMETQSQEVKDIWPPCVRVTVVRSPVLQVGTLFIITADSSATIGREKDMNHAIRIAEMGVSKFHAEVYFDQEQQSYVLVDQGSQNGTVINGNRILQPKTKCEPHALMHGDEVKMGETVLSFHIHSGTDTCDGCEPGQVMAHLSKYKREEPCPLSGPVLSKEEKEVLRQKELKQMKAKYGLQSNEFEEAKTLKNPKYKDRAESRRQTVGSEGVFQRDDAPASVHTEISEVNKGRKMLEKMGWKKGEGLGKEGTGMKAPIELKIRKAQTGLGAGAAVSLDDASLTRTKSQKNWEKARERFADTCQPNKPSQMQNSSPKAWVKAEEAANSQTGSDTNDQS</sequence>
<keyword evidence="7" id="KW-0037">Angiogenesis</keyword>
<dbReference type="PANTHER" id="PTHR23106:SF24">
    <property type="entry name" value="ANGIOGENIC FACTOR WITH G PATCH AND FHA DOMAINS 1"/>
    <property type="match status" value="1"/>
</dbReference>
<evidence type="ECO:0000256" key="8">
    <source>
        <dbReference type="ARBA" id="ARBA00022782"/>
    </source>
</evidence>
<dbReference type="Ensembl" id="ENSSORT00005039981.1">
    <property type="protein sequence ID" value="ENSSORP00005038979.1"/>
    <property type="gene ID" value="ENSSORG00005018229.1"/>
</dbReference>
<evidence type="ECO:0000256" key="1">
    <source>
        <dbReference type="ARBA" id="ARBA00004496"/>
    </source>
</evidence>
<dbReference type="GO" id="GO:0003676">
    <property type="term" value="F:nucleic acid binding"/>
    <property type="evidence" value="ECO:0007669"/>
    <property type="project" value="InterPro"/>
</dbReference>
<feature type="compositionally biased region" description="Polar residues" evidence="15">
    <location>
        <begin position="733"/>
        <end position="745"/>
    </location>
</feature>
<dbReference type="GO" id="GO:0005576">
    <property type="term" value="C:extracellular region"/>
    <property type="evidence" value="ECO:0007669"/>
    <property type="project" value="UniProtKB-SubCell"/>
</dbReference>
<reference evidence="18" key="3">
    <citation type="submission" date="2025-09" db="UniProtKB">
        <authorList>
            <consortium name="Ensembl"/>
        </authorList>
    </citation>
    <scope>IDENTIFICATION</scope>
</reference>
<keyword evidence="4" id="KW-0963">Cytoplasm</keyword>
<dbReference type="CDD" id="cd16164">
    <property type="entry name" value="OCRE_VG5Q"/>
    <property type="match status" value="1"/>
</dbReference>
<dbReference type="OrthoDB" id="2538319at2759"/>
<reference evidence="18" key="1">
    <citation type="submission" date="2019-06" db="EMBL/GenBank/DDBJ databases">
        <authorList>
            <consortium name="Wellcome Sanger Institute Data Sharing"/>
        </authorList>
    </citation>
    <scope>NUCLEOTIDE SEQUENCE [LARGE SCALE GENOMIC DNA]</scope>
</reference>
<feature type="region of interest" description="Disordered" evidence="15">
    <location>
        <begin position="604"/>
        <end position="630"/>
    </location>
</feature>
<feature type="compositionally biased region" description="Basic residues" evidence="15">
    <location>
        <begin position="343"/>
        <end position="363"/>
    </location>
</feature>
<evidence type="ECO:0000259" key="17">
    <source>
        <dbReference type="PROSITE" id="PS50174"/>
    </source>
</evidence>
<keyword evidence="6" id="KW-0597">Phosphoprotein</keyword>
<evidence type="ECO:0000256" key="13">
    <source>
        <dbReference type="ARBA" id="ARBA00067796"/>
    </source>
</evidence>
<evidence type="ECO:0000256" key="12">
    <source>
        <dbReference type="ARBA" id="ARBA00062654"/>
    </source>
</evidence>
<evidence type="ECO:0000256" key="10">
    <source>
        <dbReference type="ARBA" id="ARBA00023054"/>
    </source>
</evidence>
<comment type="subcellular location">
    <subcellularLocation>
        <location evidence="1">Cytoplasm</location>
    </subcellularLocation>
    <subcellularLocation>
        <location evidence="2">Secreted</location>
    </subcellularLocation>
</comment>
<evidence type="ECO:0000256" key="14">
    <source>
        <dbReference type="ARBA" id="ARBA00080673"/>
    </source>
</evidence>
<dbReference type="GO" id="GO:0001525">
    <property type="term" value="P:angiogenesis"/>
    <property type="evidence" value="ECO:0007669"/>
    <property type="project" value="UniProtKB-KW"/>
</dbReference>
<evidence type="ECO:0000256" key="5">
    <source>
        <dbReference type="ARBA" id="ARBA00022525"/>
    </source>
</evidence>
<evidence type="ECO:0000313" key="18">
    <source>
        <dbReference type="Ensembl" id="ENSSORP00005038979.1"/>
    </source>
</evidence>
<dbReference type="CDD" id="cd22686">
    <property type="entry name" value="FHA_AGGF1"/>
    <property type="match status" value="1"/>
</dbReference>
<dbReference type="CTD" id="55109"/>
<evidence type="ECO:0000256" key="2">
    <source>
        <dbReference type="ARBA" id="ARBA00004613"/>
    </source>
</evidence>
<dbReference type="SMART" id="SM00240">
    <property type="entry name" value="FHA"/>
    <property type="match status" value="1"/>
</dbReference>
<feature type="compositionally biased region" description="Basic and acidic residues" evidence="15">
    <location>
        <begin position="265"/>
        <end position="278"/>
    </location>
</feature>
<feature type="compositionally biased region" description="Acidic residues" evidence="15">
    <location>
        <begin position="373"/>
        <end position="389"/>
    </location>
</feature>
<dbReference type="InterPro" id="IPR000253">
    <property type="entry name" value="FHA_dom"/>
</dbReference>
<feature type="compositionally biased region" description="Polar residues" evidence="15">
    <location>
        <begin position="710"/>
        <end position="723"/>
    </location>
</feature>
<dbReference type="Pfam" id="PF01585">
    <property type="entry name" value="G-patch"/>
    <property type="match status" value="1"/>
</dbReference>
<evidence type="ECO:0000256" key="3">
    <source>
        <dbReference type="ARBA" id="ARBA00022473"/>
    </source>
</evidence>
<dbReference type="RefSeq" id="XP_029989482.1">
    <property type="nucleotide sequence ID" value="XM_030133622.1"/>
</dbReference>
<feature type="region of interest" description="Disordered" evidence="15">
    <location>
        <begin position="238"/>
        <end position="416"/>
    </location>
</feature>
<dbReference type="GeneID" id="115419020"/>
<feature type="compositionally biased region" description="Basic and acidic residues" evidence="15">
    <location>
        <begin position="305"/>
        <end position="327"/>
    </location>
</feature>
<evidence type="ECO:0000256" key="11">
    <source>
        <dbReference type="ARBA" id="ARBA00053945"/>
    </source>
</evidence>
<dbReference type="Pfam" id="PF17780">
    <property type="entry name" value="OCRE"/>
    <property type="match status" value="1"/>
</dbReference>
<protein>
    <recommendedName>
        <fullName evidence="13">Angiogenic factor with G patch and FHA domains 1</fullName>
    </recommendedName>
    <alternativeName>
        <fullName evidence="14">Angiogenic factor VG5Q</fullName>
    </alternativeName>
</protein>
<dbReference type="InParanoid" id="A0A673BCJ2"/>
<evidence type="ECO:0000256" key="7">
    <source>
        <dbReference type="ARBA" id="ARBA00022657"/>
    </source>
</evidence>
<evidence type="ECO:0000256" key="9">
    <source>
        <dbReference type="ARBA" id="ARBA00022990"/>
    </source>
</evidence>
<dbReference type="InterPro" id="IPR041591">
    <property type="entry name" value="OCRE"/>
</dbReference>
<keyword evidence="10" id="KW-0175">Coiled coil</keyword>
<feature type="domain" description="G-patch" evidence="17">
    <location>
        <begin position="636"/>
        <end position="682"/>
    </location>
</feature>
<dbReference type="InterPro" id="IPR008984">
    <property type="entry name" value="SMAD_FHA_dom_sf"/>
</dbReference>
<dbReference type="SUPFAM" id="SSF49879">
    <property type="entry name" value="SMAD/FHA domain"/>
    <property type="match status" value="1"/>
</dbReference>
<keyword evidence="8" id="KW-0221">Differentiation</keyword>
<keyword evidence="19" id="KW-1185">Reference proteome</keyword>
<feature type="compositionally biased region" description="Basic and acidic residues" evidence="15">
    <location>
        <begin position="78"/>
        <end position="87"/>
    </location>
</feature>
<feature type="compositionally biased region" description="Basic and acidic residues" evidence="15">
    <location>
        <begin position="285"/>
        <end position="298"/>
    </location>
</feature>
<comment type="subunit">
    <text evidence="12">Interacts with the secreted angiogenic factor TNFSF12.</text>
</comment>
<dbReference type="GO" id="GO:0005737">
    <property type="term" value="C:cytoplasm"/>
    <property type="evidence" value="ECO:0007669"/>
    <property type="project" value="UniProtKB-SubCell"/>
</dbReference>
<dbReference type="SMART" id="SM00443">
    <property type="entry name" value="G_patch"/>
    <property type="match status" value="1"/>
</dbReference>
<dbReference type="Proteomes" id="UP000472271">
    <property type="component" value="Chromosome 5"/>
</dbReference>
<evidence type="ECO:0000313" key="19">
    <source>
        <dbReference type="Proteomes" id="UP000472271"/>
    </source>
</evidence>
<feature type="domain" description="FHA" evidence="16">
    <location>
        <begin position="449"/>
        <end position="502"/>
    </location>
</feature>
<dbReference type="PROSITE" id="PS50174">
    <property type="entry name" value="G_PATCH"/>
    <property type="match status" value="1"/>
</dbReference>
<feature type="region of interest" description="Disordered" evidence="15">
    <location>
        <begin position="688"/>
        <end position="745"/>
    </location>
</feature>
<feature type="compositionally biased region" description="Polar residues" evidence="15">
    <location>
        <begin position="238"/>
        <end position="247"/>
    </location>
</feature>
<dbReference type="InterPro" id="IPR053027">
    <property type="entry name" value="AGGF1"/>
</dbReference>
<feature type="compositionally biased region" description="Low complexity" evidence="15">
    <location>
        <begin position="390"/>
        <end position="400"/>
    </location>
</feature>
<name>A0A673BCJ2_9TELE</name>
<keyword evidence="5" id="KW-0964">Secreted</keyword>
<dbReference type="AlphaFoldDB" id="A0A673BCJ2"/>
<dbReference type="GO" id="GO:0001570">
    <property type="term" value="P:vasculogenesis"/>
    <property type="evidence" value="ECO:0007669"/>
    <property type="project" value="TreeGrafter"/>
</dbReference>
<evidence type="ECO:0000256" key="4">
    <source>
        <dbReference type="ARBA" id="ARBA00022490"/>
    </source>
</evidence>
<organism evidence="18 19">
    <name type="scientific">Sphaeramia orbicularis</name>
    <name type="common">orbiculate cardinalfish</name>
    <dbReference type="NCBI Taxonomy" id="375764"/>
    <lineage>
        <taxon>Eukaryota</taxon>
        <taxon>Metazoa</taxon>
        <taxon>Chordata</taxon>
        <taxon>Craniata</taxon>
        <taxon>Vertebrata</taxon>
        <taxon>Euteleostomi</taxon>
        <taxon>Actinopterygii</taxon>
        <taxon>Neopterygii</taxon>
        <taxon>Teleostei</taxon>
        <taxon>Neoteleostei</taxon>
        <taxon>Acanthomorphata</taxon>
        <taxon>Gobiaria</taxon>
        <taxon>Kurtiformes</taxon>
        <taxon>Apogonoidei</taxon>
        <taxon>Apogonidae</taxon>
        <taxon>Apogoninae</taxon>
        <taxon>Sphaeramia</taxon>
    </lineage>
</organism>
<feature type="compositionally biased region" description="Acidic residues" evidence="15">
    <location>
        <begin position="401"/>
        <end position="410"/>
    </location>
</feature>
<gene>
    <name evidence="18" type="primary">aggf1</name>
</gene>
<dbReference type="InterPro" id="IPR000467">
    <property type="entry name" value="G_patch_dom"/>
</dbReference>
<dbReference type="Gene3D" id="2.60.200.20">
    <property type="match status" value="1"/>
</dbReference>
<evidence type="ECO:0000256" key="15">
    <source>
        <dbReference type="SAM" id="MobiDB-lite"/>
    </source>
</evidence>
<feature type="compositionally biased region" description="Polar residues" evidence="15">
    <location>
        <begin position="42"/>
        <end position="54"/>
    </location>
</feature>
<feature type="compositionally biased region" description="Basic and acidic residues" evidence="15">
    <location>
        <begin position="697"/>
        <end position="707"/>
    </location>
</feature>
<accession>A0A673BCJ2</accession>
<dbReference type="PROSITE" id="PS50006">
    <property type="entry name" value="FHA_DOMAIN"/>
    <property type="match status" value="1"/>
</dbReference>
<dbReference type="Pfam" id="PF00498">
    <property type="entry name" value="FHA"/>
    <property type="match status" value="1"/>
</dbReference>
<keyword evidence="3" id="KW-0217">Developmental protein</keyword>
<feature type="region of interest" description="Disordered" evidence="15">
    <location>
        <begin position="42"/>
        <end position="87"/>
    </location>
</feature>
<proteinExistence type="predicted"/>